<evidence type="ECO:0000313" key="2">
    <source>
        <dbReference type="Proteomes" id="UP000192140"/>
    </source>
</evidence>
<dbReference type="Proteomes" id="UP000192140">
    <property type="component" value="Unassembled WGS sequence"/>
</dbReference>
<reference evidence="1" key="1">
    <citation type="submission" date="2016-01" db="EMBL/GenBank/DDBJ databases">
        <authorList>
            <person name="Regsiter A."/>
            <person name="william w."/>
        </authorList>
    </citation>
    <scope>NUCLEOTIDE SEQUENCE</scope>
    <source>
        <strain evidence="1">NCPPB 1641</strain>
    </source>
</reference>
<organism evidence="1 2">
    <name type="scientific">Agrobacterium deltaense NCPPB 1641</name>
    <dbReference type="NCBI Taxonomy" id="1183425"/>
    <lineage>
        <taxon>Bacteria</taxon>
        <taxon>Pseudomonadati</taxon>
        <taxon>Pseudomonadota</taxon>
        <taxon>Alphaproteobacteria</taxon>
        <taxon>Hyphomicrobiales</taxon>
        <taxon>Rhizobiaceae</taxon>
        <taxon>Rhizobium/Agrobacterium group</taxon>
        <taxon>Agrobacterium</taxon>
    </lineage>
</organism>
<keyword evidence="2" id="KW-1185">Reference proteome</keyword>
<dbReference type="EMBL" id="FCNP01000048">
    <property type="protein sequence ID" value="CVI62741.1"/>
    <property type="molecule type" value="Genomic_DNA"/>
</dbReference>
<name>A0A1S7U7Z9_9HYPH</name>
<dbReference type="AlphaFoldDB" id="A0A1S7U7Z9"/>
<gene>
    <name evidence="1" type="ORF">AGR7A_pAt10083</name>
</gene>
<evidence type="ECO:0000313" key="1">
    <source>
        <dbReference type="EMBL" id="CVI62741.1"/>
    </source>
</evidence>
<comment type="caution">
    <text evidence="1">The sequence shown here is derived from an EMBL/GenBank/DDBJ whole genome shotgun (WGS) entry which is preliminary data.</text>
</comment>
<protein>
    <submittedName>
        <fullName evidence="1">Uncharacterized protein</fullName>
    </submittedName>
</protein>
<sequence>MIEGLTAESRDYPLPRRWLVFCSTRSFPGTLLASLPCLRDLDTELGLKYRMPFARDQASLLNAPSPWGRKFIERLRRPSAN</sequence>
<proteinExistence type="predicted"/>
<accession>A0A1S7U7Z9</accession>